<name>A0A644T7V9_9ZZZZ</name>
<keyword evidence="2 5" id="KW-0548">Nucleotidyltransferase</keyword>
<dbReference type="Pfam" id="PF01983">
    <property type="entry name" value="CofC"/>
    <property type="match status" value="1"/>
</dbReference>
<dbReference type="InterPro" id="IPR002835">
    <property type="entry name" value="CofC"/>
</dbReference>
<protein>
    <submittedName>
        <fullName evidence="5">2-phospho-L-lactate guanylyltransferase</fullName>
        <ecNumber evidence="5">2.7.7.68</ecNumber>
    </submittedName>
</protein>
<dbReference type="PANTHER" id="PTHR40392:SF1">
    <property type="entry name" value="2-PHOSPHO-L-LACTATE GUANYLYLTRANSFERASE"/>
    <property type="match status" value="1"/>
</dbReference>
<evidence type="ECO:0000256" key="4">
    <source>
        <dbReference type="ARBA" id="ARBA00023134"/>
    </source>
</evidence>
<dbReference type="EMBL" id="VSSQ01000019">
    <property type="protein sequence ID" value="MPL63013.1"/>
    <property type="molecule type" value="Genomic_DNA"/>
</dbReference>
<gene>
    <name evidence="5" type="primary">cofC_1</name>
    <name evidence="5" type="ORF">SDC9_08633</name>
</gene>
<dbReference type="Gene3D" id="3.90.550.10">
    <property type="entry name" value="Spore Coat Polysaccharide Biosynthesis Protein SpsA, Chain A"/>
    <property type="match status" value="1"/>
</dbReference>
<keyword evidence="4" id="KW-0342">GTP-binding</keyword>
<dbReference type="SUPFAM" id="SSF53448">
    <property type="entry name" value="Nucleotide-diphospho-sugar transferases"/>
    <property type="match status" value="1"/>
</dbReference>
<dbReference type="InterPro" id="IPR029044">
    <property type="entry name" value="Nucleotide-diphossugar_trans"/>
</dbReference>
<dbReference type="GO" id="GO:0005525">
    <property type="term" value="F:GTP binding"/>
    <property type="evidence" value="ECO:0007669"/>
    <property type="project" value="UniProtKB-KW"/>
</dbReference>
<organism evidence="5">
    <name type="scientific">bioreactor metagenome</name>
    <dbReference type="NCBI Taxonomy" id="1076179"/>
    <lineage>
        <taxon>unclassified sequences</taxon>
        <taxon>metagenomes</taxon>
        <taxon>ecological metagenomes</taxon>
    </lineage>
</organism>
<accession>A0A644T7V9</accession>
<dbReference type="HAMAP" id="MF_02114">
    <property type="entry name" value="CofC"/>
    <property type="match status" value="1"/>
</dbReference>
<reference evidence="5" key="1">
    <citation type="submission" date="2019-08" db="EMBL/GenBank/DDBJ databases">
        <authorList>
            <person name="Kucharzyk K."/>
            <person name="Murdoch R.W."/>
            <person name="Higgins S."/>
            <person name="Loffler F."/>
        </authorList>
    </citation>
    <scope>NUCLEOTIDE SEQUENCE</scope>
</reference>
<evidence type="ECO:0000313" key="5">
    <source>
        <dbReference type="EMBL" id="MPL63013.1"/>
    </source>
</evidence>
<sequence length="225" mass="25208">MDEIYAIIPVSKFSNAKTRLSPFLELKEREKLLKAMLKDVTKTLKPVVDEIVIISADKEVLEYANKLEVLTLVENEGLNLNTAISQAMDWCRHKTKKVIIVPSDIPLISKTNIDALIESAKSLDFIIVPSKGGGTNGLIIKPLAIEMNFGEFSFKKHVKEANKNGFDPVIYDSFYMSLDVNITEDLGEIMIHGSGCETQSFLKKLKIDVESIHGAERLKVTRENK</sequence>
<dbReference type="AlphaFoldDB" id="A0A644T7V9"/>
<dbReference type="GO" id="GO:0043814">
    <property type="term" value="F:phospholactate guanylyltransferase activity"/>
    <property type="evidence" value="ECO:0007669"/>
    <property type="project" value="UniProtKB-EC"/>
</dbReference>
<comment type="caution">
    <text evidence="5">The sequence shown here is derived from an EMBL/GenBank/DDBJ whole genome shotgun (WGS) entry which is preliminary data.</text>
</comment>
<keyword evidence="1 5" id="KW-0808">Transferase</keyword>
<keyword evidence="3" id="KW-0547">Nucleotide-binding</keyword>
<dbReference type="EC" id="2.7.7.68" evidence="5"/>
<evidence type="ECO:0000256" key="3">
    <source>
        <dbReference type="ARBA" id="ARBA00022741"/>
    </source>
</evidence>
<evidence type="ECO:0000256" key="2">
    <source>
        <dbReference type="ARBA" id="ARBA00022695"/>
    </source>
</evidence>
<dbReference type="PANTHER" id="PTHR40392">
    <property type="entry name" value="2-PHOSPHO-L-LACTATE GUANYLYLTRANSFERASE"/>
    <property type="match status" value="1"/>
</dbReference>
<proteinExistence type="inferred from homology"/>
<evidence type="ECO:0000256" key="1">
    <source>
        <dbReference type="ARBA" id="ARBA00022679"/>
    </source>
</evidence>
<dbReference type="NCBIfam" id="TIGR03552">
    <property type="entry name" value="F420_cofC"/>
    <property type="match status" value="1"/>
</dbReference>